<keyword evidence="1" id="KW-0472">Membrane</keyword>
<feature type="transmembrane region" description="Helical" evidence="1">
    <location>
        <begin position="12"/>
        <end position="31"/>
    </location>
</feature>
<dbReference type="PANTHER" id="PTHR19372:SF7">
    <property type="entry name" value="SULFITE OXIDASE, MITOCHONDRIAL"/>
    <property type="match status" value="1"/>
</dbReference>
<protein>
    <submittedName>
        <fullName evidence="3">DMSO/TMAO reductase YedYZ, molybdopterin-dependent catalytic subunit</fullName>
    </submittedName>
</protein>
<dbReference type="GO" id="GO:0043546">
    <property type="term" value="F:molybdopterin cofactor binding"/>
    <property type="evidence" value="ECO:0007669"/>
    <property type="project" value="TreeGrafter"/>
</dbReference>
<dbReference type="AlphaFoldDB" id="A0A1H2N847"/>
<dbReference type="Proteomes" id="UP000198825">
    <property type="component" value="Chromosome I"/>
</dbReference>
<dbReference type="InterPro" id="IPR014756">
    <property type="entry name" value="Ig_E-set"/>
</dbReference>
<dbReference type="STRING" id="546874.SAMN04488544_3478"/>
<feature type="transmembrane region" description="Helical" evidence="1">
    <location>
        <begin position="170"/>
        <end position="192"/>
    </location>
</feature>
<feature type="transmembrane region" description="Helical" evidence="1">
    <location>
        <begin position="73"/>
        <end position="94"/>
    </location>
</feature>
<organism evidence="3 4">
    <name type="scientific">Microlunatus sagamiharensis</name>
    <dbReference type="NCBI Taxonomy" id="546874"/>
    <lineage>
        <taxon>Bacteria</taxon>
        <taxon>Bacillati</taxon>
        <taxon>Actinomycetota</taxon>
        <taxon>Actinomycetes</taxon>
        <taxon>Propionibacteriales</taxon>
        <taxon>Propionibacteriaceae</taxon>
        <taxon>Microlunatus</taxon>
    </lineage>
</organism>
<feature type="transmembrane region" description="Helical" evidence="1">
    <location>
        <begin position="101"/>
        <end position="119"/>
    </location>
</feature>
<evidence type="ECO:0000256" key="1">
    <source>
        <dbReference type="SAM" id="Phobius"/>
    </source>
</evidence>
<dbReference type="SUPFAM" id="SSF56524">
    <property type="entry name" value="Oxidoreductase molybdopterin-binding domain"/>
    <property type="match status" value="1"/>
</dbReference>
<dbReference type="GO" id="GO:0020037">
    <property type="term" value="F:heme binding"/>
    <property type="evidence" value="ECO:0007669"/>
    <property type="project" value="TreeGrafter"/>
</dbReference>
<dbReference type="InterPro" id="IPR000572">
    <property type="entry name" value="OxRdtase_Mopterin-bd_dom"/>
</dbReference>
<dbReference type="PANTHER" id="PTHR19372">
    <property type="entry name" value="SULFITE REDUCTASE"/>
    <property type="match status" value="1"/>
</dbReference>
<dbReference type="GO" id="GO:0008482">
    <property type="term" value="F:sulfite oxidase activity"/>
    <property type="evidence" value="ECO:0007669"/>
    <property type="project" value="TreeGrafter"/>
</dbReference>
<dbReference type="Pfam" id="PF00174">
    <property type="entry name" value="Oxidored_molyb"/>
    <property type="match status" value="1"/>
</dbReference>
<evidence type="ECO:0000259" key="2">
    <source>
        <dbReference type="Pfam" id="PF00174"/>
    </source>
</evidence>
<accession>A0A1H2N847</accession>
<evidence type="ECO:0000313" key="4">
    <source>
        <dbReference type="Proteomes" id="UP000198825"/>
    </source>
</evidence>
<proteinExistence type="predicted"/>
<keyword evidence="1" id="KW-1133">Transmembrane helix</keyword>
<dbReference type="Gene3D" id="2.60.40.650">
    <property type="match status" value="1"/>
</dbReference>
<name>A0A1H2N847_9ACTN</name>
<dbReference type="RefSeq" id="WP_197680491.1">
    <property type="nucleotide sequence ID" value="NZ_LT629799.1"/>
</dbReference>
<dbReference type="InterPro" id="IPR036374">
    <property type="entry name" value="OxRdtase_Mopterin-bd_sf"/>
</dbReference>
<dbReference type="GO" id="GO:0006790">
    <property type="term" value="P:sulfur compound metabolic process"/>
    <property type="evidence" value="ECO:0007669"/>
    <property type="project" value="TreeGrafter"/>
</dbReference>
<evidence type="ECO:0000313" key="3">
    <source>
        <dbReference type="EMBL" id="SDV01428.1"/>
    </source>
</evidence>
<keyword evidence="4" id="KW-1185">Reference proteome</keyword>
<feature type="transmembrane region" description="Helical" evidence="1">
    <location>
        <begin position="125"/>
        <end position="144"/>
    </location>
</feature>
<reference evidence="4" key="1">
    <citation type="submission" date="2016-10" db="EMBL/GenBank/DDBJ databases">
        <authorList>
            <person name="Varghese N."/>
            <person name="Submissions S."/>
        </authorList>
    </citation>
    <scope>NUCLEOTIDE SEQUENCE [LARGE SCALE GENOMIC DNA]</scope>
    <source>
        <strain evidence="4">DSM 21743</strain>
    </source>
</reference>
<dbReference type="Gene3D" id="3.90.420.10">
    <property type="entry name" value="Oxidoreductase, molybdopterin-binding domain"/>
    <property type="match status" value="1"/>
</dbReference>
<feature type="domain" description="Oxidoreductase molybdopterin-binding" evidence="2">
    <location>
        <begin position="245"/>
        <end position="395"/>
    </location>
</feature>
<dbReference type="EMBL" id="LT629799">
    <property type="protein sequence ID" value="SDV01428.1"/>
    <property type="molecule type" value="Genomic_DNA"/>
</dbReference>
<keyword evidence="1" id="KW-0812">Transmembrane</keyword>
<sequence>MLRPLPSRLQTRWAALCGVIAGLAGIGVSDLAARLVTPAGSPLAAVGSVIIDLLPAGMVNFGKDFLGGADKPVLLVIIAVGVLALCAFGGVAELRRKGRGTAVFALVAAIGLVGVALGSGTDVKAYVPTLVGMLLAAILLSSLLTRLRQWHPARVLPGPDDASDPSRRRFLVATALWGGAAAVAAVGGRLLVGAANRISDARANLRLPTPTTPAPAVPAGADLGIADLSPYITPNDDFYRIDTALQVPVIDPEKWSITVTGMVEEEVTMTFDELLAEPLEEHVTTLTCVSNEIGGNLVGNARWLGFPIRELLARARPQAGADMVLSTSEDGFTASTPLDVLQDTGRACLLAVGMNGEPLPLEHGFPVRMVVPGLYGYVSATKWVVELKVTTFAEDAGYWTPLGWSERGPIKLASRIDVPGSSVGAGTVAVAGVAWAQHTGIGQVEVQVDDGPWARAELAEVTGPDTWRQWRYAWDATPGDHRLTVRATDAKGELQVADEAPPAPDGATGYHSVRVTVR</sequence>
<dbReference type="SUPFAM" id="SSF81296">
    <property type="entry name" value="E set domains"/>
    <property type="match status" value="1"/>
</dbReference>
<gene>
    <name evidence="3" type="ORF">SAMN04488544_3478</name>
</gene>